<sequence length="310" mass="35321">MKKVYLLILMSLIMTACEKEIDFTGGYPEDKLYIYGFLEADSCISVQYGKTNKPNSWNDKKLDNASISIMVNGKEVLSKEVVNSDILKTDIKVQGNDIVEVKLKVSGFETASGSVKINDKAYKPYSYKLEYKADTTDANNITERLYLSMSLKGLPTEETFFRVMPYMEGKFGNDNHYSTLECNSFKLVSENITGVFSSSLNNPSNSSNNKYMFFSNKLFGNNEYRMKAIIYEHTFSLDYDEPQLKKVNAKIVFSNIDKDYYLFLQSLQRSDQISSSFSPNYVYSNIENGYGVVTSAKNTSEYIVLDIENK</sequence>
<reference evidence="1" key="2">
    <citation type="submission" date="2021-04" db="EMBL/GenBank/DDBJ databases">
        <authorList>
            <person name="Gilroy R."/>
        </authorList>
    </citation>
    <scope>NUCLEOTIDE SEQUENCE</scope>
    <source>
        <strain evidence="1">Gambia16-930</strain>
    </source>
</reference>
<evidence type="ECO:0000313" key="1">
    <source>
        <dbReference type="EMBL" id="HIW87260.1"/>
    </source>
</evidence>
<dbReference type="EMBL" id="DXGG01000110">
    <property type="protein sequence ID" value="HIW87260.1"/>
    <property type="molecule type" value="Genomic_DNA"/>
</dbReference>
<dbReference type="AlphaFoldDB" id="A0A9D1RGZ3"/>
<organism evidence="1 2">
    <name type="scientific">Candidatus Onthomorpha intestinigallinarum</name>
    <dbReference type="NCBI Taxonomy" id="2840880"/>
    <lineage>
        <taxon>Bacteria</taxon>
        <taxon>Pseudomonadati</taxon>
        <taxon>Bacteroidota</taxon>
        <taxon>Bacteroidia</taxon>
        <taxon>Bacteroidales</taxon>
        <taxon>Candidatus Onthomorpha</taxon>
    </lineage>
</organism>
<protein>
    <submittedName>
        <fullName evidence="1">DUF4249 domain-containing protein</fullName>
    </submittedName>
</protein>
<dbReference type="Proteomes" id="UP000824267">
    <property type="component" value="Unassembled WGS sequence"/>
</dbReference>
<proteinExistence type="predicted"/>
<comment type="caution">
    <text evidence="1">The sequence shown here is derived from an EMBL/GenBank/DDBJ whole genome shotgun (WGS) entry which is preliminary data.</text>
</comment>
<gene>
    <name evidence="1" type="ORF">IAC47_03175</name>
</gene>
<name>A0A9D1RGZ3_9BACT</name>
<evidence type="ECO:0000313" key="2">
    <source>
        <dbReference type="Proteomes" id="UP000824267"/>
    </source>
</evidence>
<dbReference type="PROSITE" id="PS51257">
    <property type="entry name" value="PROKAR_LIPOPROTEIN"/>
    <property type="match status" value="1"/>
</dbReference>
<accession>A0A9D1RGZ3</accession>
<reference evidence="1" key="1">
    <citation type="journal article" date="2021" name="PeerJ">
        <title>Extensive microbial diversity within the chicken gut microbiome revealed by metagenomics and culture.</title>
        <authorList>
            <person name="Gilroy R."/>
            <person name="Ravi A."/>
            <person name="Getino M."/>
            <person name="Pursley I."/>
            <person name="Horton D.L."/>
            <person name="Alikhan N.F."/>
            <person name="Baker D."/>
            <person name="Gharbi K."/>
            <person name="Hall N."/>
            <person name="Watson M."/>
            <person name="Adriaenssens E.M."/>
            <person name="Foster-Nyarko E."/>
            <person name="Jarju S."/>
            <person name="Secka A."/>
            <person name="Antonio M."/>
            <person name="Oren A."/>
            <person name="Chaudhuri R.R."/>
            <person name="La Ragione R."/>
            <person name="Hildebrand F."/>
            <person name="Pallen M.J."/>
        </authorList>
    </citation>
    <scope>NUCLEOTIDE SEQUENCE</scope>
    <source>
        <strain evidence="1">Gambia16-930</strain>
    </source>
</reference>